<evidence type="ECO:0000313" key="2">
    <source>
        <dbReference type="EMBL" id="TQV89110.1"/>
    </source>
</evidence>
<dbReference type="InterPro" id="IPR037883">
    <property type="entry name" value="Knr4/Smi1-like_sf"/>
</dbReference>
<dbReference type="RefSeq" id="WP_142891960.1">
    <property type="nucleotide sequence ID" value="NZ_ML660161.1"/>
</dbReference>
<accession>A0A545UI17</accession>
<reference evidence="2 3" key="1">
    <citation type="submission" date="2019-07" db="EMBL/GenBank/DDBJ databases">
        <title>Draft genome for Aliikangiella sp. M105.</title>
        <authorList>
            <person name="Wang G."/>
        </authorList>
    </citation>
    <scope>NUCLEOTIDE SEQUENCE [LARGE SCALE GENOMIC DNA]</scope>
    <source>
        <strain evidence="2 3">M105</strain>
    </source>
</reference>
<dbReference type="InterPro" id="IPR018958">
    <property type="entry name" value="Knr4/Smi1-like_dom"/>
</dbReference>
<name>A0A545UI17_9GAMM</name>
<gene>
    <name evidence="2" type="ORF">FLL46_03005</name>
</gene>
<dbReference type="SMART" id="SM00860">
    <property type="entry name" value="SMI1_KNR4"/>
    <property type="match status" value="1"/>
</dbReference>
<protein>
    <submittedName>
        <fullName evidence="2">SMI1/KNR4 family protein</fullName>
    </submittedName>
</protein>
<proteinExistence type="predicted"/>
<sequence>MSEFSCEEVKKLINLNLGIIELGTSKDAVDVRWFEEAEKILGVKLTESYLWFLRNYSGGEIGGEEIYSIYGVDFETVNGGDIVYHHIVNQRSGLTKPDHIVVLETDLGEVFFFDYSEFDGKECPINLRLPSGDVEHYAKNFYEFLQRRIEVFS</sequence>
<dbReference type="Proteomes" id="UP000315439">
    <property type="component" value="Unassembled WGS sequence"/>
</dbReference>
<dbReference type="Pfam" id="PF14568">
    <property type="entry name" value="SUKH_6"/>
    <property type="match status" value="1"/>
</dbReference>
<dbReference type="Gene3D" id="3.40.1580.10">
    <property type="entry name" value="SMI1/KNR4-like"/>
    <property type="match status" value="1"/>
</dbReference>
<organism evidence="2 3">
    <name type="scientific">Aliikangiella coralliicola</name>
    <dbReference type="NCBI Taxonomy" id="2592383"/>
    <lineage>
        <taxon>Bacteria</taxon>
        <taxon>Pseudomonadati</taxon>
        <taxon>Pseudomonadota</taxon>
        <taxon>Gammaproteobacteria</taxon>
        <taxon>Oceanospirillales</taxon>
        <taxon>Pleioneaceae</taxon>
        <taxon>Aliikangiella</taxon>
    </lineage>
</organism>
<keyword evidence="3" id="KW-1185">Reference proteome</keyword>
<dbReference type="AlphaFoldDB" id="A0A545UI17"/>
<dbReference type="SUPFAM" id="SSF160631">
    <property type="entry name" value="SMI1/KNR4-like"/>
    <property type="match status" value="1"/>
</dbReference>
<comment type="caution">
    <text evidence="2">The sequence shown here is derived from an EMBL/GenBank/DDBJ whole genome shotgun (WGS) entry which is preliminary data.</text>
</comment>
<dbReference type="EMBL" id="VIKS01000002">
    <property type="protein sequence ID" value="TQV89110.1"/>
    <property type="molecule type" value="Genomic_DNA"/>
</dbReference>
<evidence type="ECO:0000259" key="1">
    <source>
        <dbReference type="SMART" id="SM00860"/>
    </source>
</evidence>
<dbReference type="OrthoDB" id="5880263at2"/>
<feature type="domain" description="Knr4/Smi1-like" evidence="1">
    <location>
        <begin position="28"/>
        <end position="147"/>
    </location>
</feature>
<evidence type="ECO:0000313" key="3">
    <source>
        <dbReference type="Proteomes" id="UP000315439"/>
    </source>
</evidence>